<proteinExistence type="predicted"/>
<dbReference type="InterPro" id="IPR017738">
    <property type="entry name" value="T6SS-assoc_VCA0118"/>
</dbReference>
<organism evidence="1 2">
    <name type="scientific">Lysobacter arvi</name>
    <dbReference type="NCBI Taxonomy" id="3038776"/>
    <lineage>
        <taxon>Bacteria</taxon>
        <taxon>Pseudomonadati</taxon>
        <taxon>Pseudomonadota</taxon>
        <taxon>Gammaproteobacteria</taxon>
        <taxon>Lysobacterales</taxon>
        <taxon>Lysobacteraceae</taxon>
        <taxon>Lysobacter</taxon>
    </lineage>
</organism>
<accession>A0ABU1CE69</accession>
<name>A0ABU1CE69_9GAMM</name>
<comment type="caution">
    <text evidence="1">The sequence shown here is derived from an EMBL/GenBank/DDBJ whole genome shotgun (WGS) entry which is preliminary data.</text>
</comment>
<dbReference type="PROSITE" id="PS51257">
    <property type="entry name" value="PROKAR_LIPOPROTEIN"/>
    <property type="match status" value="1"/>
</dbReference>
<evidence type="ECO:0000313" key="1">
    <source>
        <dbReference type="EMBL" id="MDR0183463.1"/>
    </source>
</evidence>
<reference evidence="1 2" key="1">
    <citation type="submission" date="2023-04" db="EMBL/GenBank/DDBJ databases">
        <title>Lysobacter sp. strain UC isolated from soil sample.</title>
        <authorList>
            <person name="Choksket S."/>
            <person name="Harshvardhan F."/>
            <person name="Rana R."/>
            <person name="Patil P.B."/>
            <person name="Korpole S."/>
        </authorList>
    </citation>
    <scope>NUCLEOTIDE SEQUENCE [LARGE SCALE GENOMIC DNA]</scope>
    <source>
        <strain evidence="1 2">UC</strain>
    </source>
</reference>
<gene>
    <name evidence="1" type="ORF">P8609_10865</name>
</gene>
<evidence type="ECO:0000313" key="2">
    <source>
        <dbReference type="Proteomes" id="UP001233535"/>
    </source>
</evidence>
<dbReference type="Proteomes" id="UP001233535">
    <property type="component" value="Unassembled WGS sequence"/>
</dbReference>
<dbReference type="EMBL" id="JARUHG010000003">
    <property type="protein sequence ID" value="MDR0183463.1"/>
    <property type="molecule type" value="Genomic_DNA"/>
</dbReference>
<protein>
    <submittedName>
        <fullName evidence="1">Type VI secretion system-associated protein TagO</fullName>
    </submittedName>
</protein>
<dbReference type="Pfam" id="PF11319">
    <property type="entry name" value="VasI"/>
    <property type="match status" value="1"/>
</dbReference>
<sequence length="234" mass="25189">MRHWLSIPLMLGVAVSACSRAPSPSVQALSACTVVRDPADRLACFDRAAGTTDAVVVAALTSKPMPVKAPSTTADAESVPPIVNLVEQVEADRAVDDRRARARDFGADGTEGHHRYVISIPTPDMAPRAWLAISCIEAISRLQLVVSEPVDDAQARIALNLDGRPLTGEQRWQVLGQGRVIDAGRGLVAIETLRRIGNGEQLRMRSDVPALDGLTFNANGLSARIAEQRRACRW</sequence>
<keyword evidence="2" id="KW-1185">Reference proteome</keyword>